<dbReference type="Proteomes" id="UP000053617">
    <property type="component" value="Unassembled WGS sequence"/>
</dbReference>
<gene>
    <name evidence="2" type="ORF">Z518_02632</name>
</gene>
<accession>A0A0D2HC13</accession>
<reference evidence="2 3" key="1">
    <citation type="submission" date="2015-01" db="EMBL/GenBank/DDBJ databases">
        <title>The Genome Sequence of Rhinocladiella mackenzie CBS 650.93.</title>
        <authorList>
            <consortium name="The Broad Institute Genomics Platform"/>
            <person name="Cuomo C."/>
            <person name="de Hoog S."/>
            <person name="Gorbushina A."/>
            <person name="Stielow B."/>
            <person name="Teixiera M."/>
            <person name="Abouelleil A."/>
            <person name="Chapman S.B."/>
            <person name="Priest M."/>
            <person name="Young S.K."/>
            <person name="Wortman J."/>
            <person name="Nusbaum C."/>
            <person name="Birren B."/>
        </authorList>
    </citation>
    <scope>NUCLEOTIDE SEQUENCE [LARGE SCALE GENOMIC DNA]</scope>
    <source>
        <strain evidence="2 3">CBS 650.93</strain>
    </source>
</reference>
<feature type="region of interest" description="Disordered" evidence="1">
    <location>
        <begin position="241"/>
        <end position="265"/>
    </location>
</feature>
<dbReference type="EMBL" id="KN847476">
    <property type="protein sequence ID" value="KIX07978.1"/>
    <property type="molecule type" value="Genomic_DNA"/>
</dbReference>
<sequence>MLTNLLEIAPGCLFITKTVQTSDRSGDKISLAVAVNLVDASATGPTTEVPRHLGWRRDVTTYLGSLTYVTSLDSLCGYVTEDVHRPLYCSAGQYCSTQDSYLLCCATTTERISSDTYFYTITIQDRDADPTYSTSTAVQTLSLTVGADCTTASTTCYNYDNTDSCTDSTCTASALMCTDQYFPSCASLYSMKYNYTILGTSSMISNSVQKGLSYFCDTAAFGLSYTYFAYGAVITSTLTSTKSTETDTDGGETFTPTPTPFSLTQASRPAAASGATTSTAPTSTSTSAGNSLTLGKSSLSVLKVWCLSLSLPGIVWLIS</sequence>
<dbReference type="AlphaFoldDB" id="A0A0D2HC13"/>
<evidence type="ECO:0000313" key="3">
    <source>
        <dbReference type="Proteomes" id="UP000053617"/>
    </source>
</evidence>
<evidence type="ECO:0000313" key="2">
    <source>
        <dbReference type="EMBL" id="KIX07978.1"/>
    </source>
</evidence>
<name>A0A0D2HC13_9EURO</name>
<protein>
    <submittedName>
        <fullName evidence="2">Uncharacterized protein</fullName>
    </submittedName>
</protein>
<dbReference type="OrthoDB" id="4121107at2759"/>
<dbReference type="GeneID" id="25290703"/>
<dbReference type="HOGENOM" id="CLU_871973_0_0_1"/>
<organism evidence="2 3">
    <name type="scientific">Rhinocladiella mackenziei CBS 650.93</name>
    <dbReference type="NCBI Taxonomy" id="1442369"/>
    <lineage>
        <taxon>Eukaryota</taxon>
        <taxon>Fungi</taxon>
        <taxon>Dikarya</taxon>
        <taxon>Ascomycota</taxon>
        <taxon>Pezizomycotina</taxon>
        <taxon>Eurotiomycetes</taxon>
        <taxon>Chaetothyriomycetidae</taxon>
        <taxon>Chaetothyriales</taxon>
        <taxon>Herpotrichiellaceae</taxon>
        <taxon>Rhinocladiella</taxon>
    </lineage>
</organism>
<feature type="compositionally biased region" description="Low complexity" evidence="1">
    <location>
        <begin position="251"/>
        <end position="265"/>
    </location>
</feature>
<dbReference type="RefSeq" id="XP_013275114.1">
    <property type="nucleotide sequence ID" value="XM_013419660.1"/>
</dbReference>
<keyword evidence="3" id="KW-1185">Reference proteome</keyword>
<evidence type="ECO:0000256" key="1">
    <source>
        <dbReference type="SAM" id="MobiDB-lite"/>
    </source>
</evidence>
<proteinExistence type="predicted"/>
<dbReference type="VEuPathDB" id="FungiDB:Z518_02632"/>